<protein>
    <recommendedName>
        <fullName evidence="3">Ankyrin repeat domain-containing protein</fullName>
    </recommendedName>
</protein>
<proteinExistence type="predicted"/>
<evidence type="ECO:0000313" key="1">
    <source>
        <dbReference type="EMBL" id="MEE1674286.1"/>
    </source>
</evidence>
<accession>A0ABU7G4G3</accession>
<keyword evidence="2" id="KW-1185">Reference proteome</keyword>
<gene>
    <name evidence="1" type="ORF">SNR37_003723</name>
</gene>
<reference evidence="1 2" key="2">
    <citation type="submission" date="2023-12" db="EMBL/GenBank/DDBJ databases">
        <authorList>
            <consortium name="Cladostephus spongiosus"/>
            <person name="Lorente B."/>
            <person name="Cabral C."/>
            <person name="Frias J."/>
            <person name="Faria J."/>
            <person name="Toubarro D."/>
        </authorList>
    </citation>
    <scope>NUCLEOTIDE SEQUENCE [LARGE SCALE GENOMIC DNA]</scope>
    <source>
        <strain evidence="1 2">ZMCS4</strain>
    </source>
</reference>
<name>A0ABU7G4G3_9ALTE</name>
<reference evidence="2" key="1">
    <citation type="submission" date="2023-07" db="EMBL/GenBank/DDBJ databases">
        <title>Draft genome sequence of Agarivorans aestuarii strain ZMCS4, a CAZymes producing bacteria isolated from the marine brown algae Clodostephus spongiosus.</title>
        <authorList>
            <person name="Lorente B."/>
            <person name="Cabral C."/>
            <person name="Frias J."/>
            <person name="Faria J."/>
            <person name="Toubarro D."/>
        </authorList>
    </citation>
    <scope>NUCLEOTIDE SEQUENCE [LARGE SCALE GENOMIC DNA]</scope>
    <source>
        <strain evidence="2">ZMCS4</strain>
    </source>
</reference>
<dbReference type="RefSeq" id="WP_329775436.1">
    <property type="nucleotide sequence ID" value="NZ_JAYDYW010000007.1"/>
</dbReference>
<evidence type="ECO:0000313" key="2">
    <source>
        <dbReference type="Proteomes" id="UP001310248"/>
    </source>
</evidence>
<evidence type="ECO:0008006" key="3">
    <source>
        <dbReference type="Google" id="ProtNLM"/>
    </source>
</evidence>
<sequence length="200" mass="22157">MFKLFASIIVVSLSFGIGVLSYYPNTVWLVHGLSIDSRSGEGEDKIVHLFPKKIALLKITSTESKCSFDLAGEQISYINLLVDIAMNNYPDAEIFPLDRAKAKELVVHFLNLGCSINEYHPATGFTPLLSALVLAHEDPEYVLEIINLGGDLQKKFKSKQFSAIDGINGIEYLELVVSKGTSPELEFYKTLLSQVKANNK</sequence>
<organism evidence="1 2">
    <name type="scientific">Agarivorans aestuarii</name>
    <dbReference type="NCBI Taxonomy" id="1563703"/>
    <lineage>
        <taxon>Bacteria</taxon>
        <taxon>Pseudomonadati</taxon>
        <taxon>Pseudomonadota</taxon>
        <taxon>Gammaproteobacteria</taxon>
        <taxon>Alteromonadales</taxon>
        <taxon>Alteromonadaceae</taxon>
        <taxon>Agarivorans</taxon>
    </lineage>
</organism>
<dbReference type="Proteomes" id="UP001310248">
    <property type="component" value="Unassembled WGS sequence"/>
</dbReference>
<dbReference type="EMBL" id="JAYDYW010000007">
    <property type="protein sequence ID" value="MEE1674286.1"/>
    <property type="molecule type" value="Genomic_DNA"/>
</dbReference>
<comment type="caution">
    <text evidence="1">The sequence shown here is derived from an EMBL/GenBank/DDBJ whole genome shotgun (WGS) entry which is preliminary data.</text>
</comment>